<evidence type="ECO:0000256" key="1">
    <source>
        <dbReference type="ARBA" id="ARBA00007422"/>
    </source>
</evidence>
<dbReference type="InterPro" id="IPR035990">
    <property type="entry name" value="TIM_sf"/>
</dbReference>
<dbReference type="PANTHER" id="PTHR21139">
    <property type="entry name" value="TRIOSEPHOSPHATE ISOMERASE"/>
    <property type="match status" value="1"/>
</dbReference>
<keyword evidence="3" id="KW-0324">Glycolysis</keyword>
<comment type="pathway">
    <text evidence="3">Carbohydrate biosynthesis; gluconeogenesis.</text>
</comment>
<gene>
    <name evidence="4" type="ORF">FYJ60_09550</name>
</gene>
<dbReference type="InterPro" id="IPR000652">
    <property type="entry name" value="Triosephosphate_isomerase"/>
</dbReference>
<evidence type="ECO:0000313" key="4">
    <source>
        <dbReference type="EMBL" id="MST82560.1"/>
    </source>
</evidence>
<sequence length="258" mass="28808">MKSFIVGSGWKMELSYSQSIRAAIELDEKLKGFHDFPVVIFPAFTALAAIHQCISPESCVKLGGQDVFWEESGSYTGEVSAQMLLDVGCEYVEINHQERRTFLRETDEMSNKKLKMALSHGLKPFLCIGEEKKGTDEETREYIKSQMLLLLKNISCTDVKEIIFAYEPRWAIGNYGKISFAHIEKSHGLIRSVIGSLYGTDVAHDVKIIYGGGITMDSYARIAELQNVNGLFTTKCGINPSLYSEIAVTSAKLLSRDI</sequence>
<keyword evidence="3" id="KW-0312">Gluconeogenesis</keyword>
<dbReference type="Pfam" id="PF00121">
    <property type="entry name" value="TIM"/>
    <property type="match status" value="1"/>
</dbReference>
<comment type="catalytic activity">
    <reaction evidence="3">
        <text>D-glyceraldehyde 3-phosphate = dihydroxyacetone phosphate</text>
        <dbReference type="Rhea" id="RHEA:18585"/>
        <dbReference type="ChEBI" id="CHEBI:57642"/>
        <dbReference type="ChEBI" id="CHEBI:59776"/>
        <dbReference type="EC" id="5.3.1.1"/>
    </reaction>
</comment>
<protein>
    <recommendedName>
        <fullName evidence="3">Triosephosphate isomerase</fullName>
        <ecNumber evidence="3">5.3.1.1</ecNumber>
    </recommendedName>
</protein>
<dbReference type="GO" id="GO:0005829">
    <property type="term" value="C:cytosol"/>
    <property type="evidence" value="ECO:0007669"/>
    <property type="project" value="TreeGrafter"/>
</dbReference>
<dbReference type="GO" id="GO:0006094">
    <property type="term" value="P:gluconeogenesis"/>
    <property type="evidence" value="ECO:0007669"/>
    <property type="project" value="UniProtKB-UniPathway"/>
</dbReference>
<keyword evidence="5" id="KW-1185">Reference proteome</keyword>
<comment type="subunit">
    <text evidence="3">Homodimer.</text>
</comment>
<comment type="caution">
    <text evidence="4">The sequence shown here is derived from an EMBL/GenBank/DDBJ whole genome shotgun (WGS) entry which is preliminary data.</text>
</comment>
<dbReference type="RefSeq" id="WP_154458472.1">
    <property type="nucleotide sequence ID" value="NZ_VUMV01000007.1"/>
</dbReference>
<dbReference type="UniPathway" id="UPA00109">
    <property type="reaction ID" value="UER00189"/>
</dbReference>
<dbReference type="AlphaFoldDB" id="A0A7X2P980"/>
<keyword evidence="3" id="KW-0963">Cytoplasm</keyword>
<organism evidence="4 5">
    <name type="scientific">Bilifractor porci</name>
    <dbReference type="NCBI Taxonomy" id="2606636"/>
    <lineage>
        <taxon>Bacteria</taxon>
        <taxon>Bacillati</taxon>
        <taxon>Bacillota</taxon>
        <taxon>Clostridia</taxon>
        <taxon>Lachnospirales</taxon>
        <taxon>Lachnospiraceae</taxon>
        <taxon>Bilifractor</taxon>
    </lineage>
</organism>
<dbReference type="SUPFAM" id="SSF51351">
    <property type="entry name" value="Triosephosphate isomerase (TIM)"/>
    <property type="match status" value="1"/>
</dbReference>
<dbReference type="Gene3D" id="3.20.20.70">
    <property type="entry name" value="Aldolase class I"/>
    <property type="match status" value="1"/>
</dbReference>
<dbReference type="Proteomes" id="UP000466864">
    <property type="component" value="Unassembled WGS sequence"/>
</dbReference>
<dbReference type="GO" id="GO:0006096">
    <property type="term" value="P:glycolytic process"/>
    <property type="evidence" value="ECO:0007669"/>
    <property type="project" value="UniProtKB-UniPathway"/>
</dbReference>
<evidence type="ECO:0000256" key="3">
    <source>
        <dbReference type="RuleBase" id="RU363013"/>
    </source>
</evidence>
<dbReference type="UniPathway" id="UPA00138"/>
<evidence type="ECO:0000256" key="2">
    <source>
        <dbReference type="ARBA" id="ARBA00023235"/>
    </source>
</evidence>
<name>A0A7X2P980_9FIRM</name>
<keyword evidence="2 3" id="KW-0413">Isomerase</keyword>
<comment type="pathway">
    <text evidence="3">Carbohydrate degradation; glycolysis; D-glyceraldehyde 3-phosphate from glycerone phosphate: step 1/1.</text>
</comment>
<dbReference type="PROSITE" id="PS51440">
    <property type="entry name" value="TIM_2"/>
    <property type="match status" value="1"/>
</dbReference>
<dbReference type="GO" id="GO:0019563">
    <property type="term" value="P:glycerol catabolic process"/>
    <property type="evidence" value="ECO:0007669"/>
    <property type="project" value="TreeGrafter"/>
</dbReference>
<comment type="subcellular location">
    <subcellularLocation>
        <location evidence="3">Cytoplasm</location>
    </subcellularLocation>
</comment>
<dbReference type="EMBL" id="VUMV01000007">
    <property type="protein sequence ID" value="MST82560.1"/>
    <property type="molecule type" value="Genomic_DNA"/>
</dbReference>
<proteinExistence type="inferred from homology"/>
<accession>A0A7X2P980</accession>
<dbReference type="InterPro" id="IPR013785">
    <property type="entry name" value="Aldolase_TIM"/>
</dbReference>
<dbReference type="GO" id="GO:0046166">
    <property type="term" value="P:glyceraldehyde-3-phosphate biosynthetic process"/>
    <property type="evidence" value="ECO:0007669"/>
    <property type="project" value="TreeGrafter"/>
</dbReference>
<comment type="similarity">
    <text evidence="1 3">Belongs to the triosephosphate isomerase family.</text>
</comment>
<dbReference type="CDD" id="cd00311">
    <property type="entry name" value="TIM"/>
    <property type="match status" value="1"/>
</dbReference>
<dbReference type="GO" id="GO:0004807">
    <property type="term" value="F:triose-phosphate isomerase activity"/>
    <property type="evidence" value="ECO:0007669"/>
    <property type="project" value="UniProtKB-EC"/>
</dbReference>
<evidence type="ECO:0000313" key="5">
    <source>
        <dbReference type="Proteomes" id="UP000466864"/>
    </source>
</evidence>
<dbReference type="EC" id="5.3.1.1" evidence="3"/>
<reference evidence="4 5" key="1">
    <citation type="submission" date="2019-08" db="EMBL/GenBank/DDBJ databases">
        <title>In-depth cultivation of the pig gut microbiome towards novel bacterial diversity and tailored functional studies.</title>
        <authorList>
            <person name="Wylensek D."/>
            <person name="Hitch T.C.A."/>
            <person name="Clavel T."/>
        </authorList>
    </citation>
    <scope>NUCLEOTIDE SEQUENCE [LARGE SCALE GENOMIC DNA]</scope>
    <source>
        <strain evidence="4 5">Oil+RF-744-WCA-WT-13</strain>
    </source>
</reference>
<dbReference type="PANTHER" id="PTHR21139:SF42">
    <property type="entry name" value="TRIOSEPHOSPHATE ISOMERASE"/>
    <property type="match status" value="1"/>
</dbReference>